<feature type="transmembrane region" description="Helical" evidence="1">
    <location>
        <begin position="12"/>
        <end position="33"/>
    </location>
</feature>
<keyword evidence="1" id="KW-1133">Transmembrane helix</keyword>
<evidence type="ECO:0000313" key="3">
    <source>
        <dbReference type="Proteomes" id="UP000003250"/>
    </source>
</evidence>
<evidence type="ECO:0008006" key="4">
    <source>
        <dbReference type="Google" id="ProtNLM"/>
    </source>
</evidence>
<organism evidence="2 3">
    <name type="scientific">Mesorhizobium alhagi CCNWXJ12-2</name>
    <dbReference type="NCBI Taxonomy" id="1107882"/>
    <lineage>
        <taxon>Bacteria</taxon>
        <taxon>Pseudomonadati</taxon>
        <taxon>Pseudomonadota</taxon>
        <taxon>Alphaproteobacteria</taxon>
        <taxon>Hyphomicrobiales</taxon>
        <taxon>Phyllobacteriaceae</taxon>
        <taxon>Allomesorhizobium</taxon>
    </lineage>
</organism>
<accession>H0HJN4</accession>
<evidence type="ECO:0000256" key="1">
    <source>
        <dbReference type="SAM" id="Phobius"/>
    </source>
</evidence>
<dbReference type="EMBL" id="AHAM01000020">
    <property type="protein sequence ID" value="EHK59094.1"/>
    <property type="molecule type" value="Genomic_DNA"/>
</dbReference>
<feature type="transmembrane region" description="Helical" evidence="1">
    <location>
        <begin position="45"/>
        <end position="65"/>
    </location>
</feature>
<dbReference type="GO" id="GO:0016020">
    <property type="term" value="C:membrane"/>
    <property type="evidence" value="ECO:0007669"/>
    <property type="project" value="InterPro"/>
</dbReference>
<dbReference type="Proteomes" id="UP000003250">
    <property type="component" value="Unassembled WGS sequence"/>
</dbReference>
<dbReference type="InterPro" id="IPR008523">
    <property type="entry name" value="DUF805"/>
</dbReference>
<dbReference type="PATRIC" id="fig|1107882.3.peg.337"/>
<proteinExistence type="predicted"/>
<protein>
    <recommendedName>
        <fullName evidence="4">DUF805 domain-containing protein</fullName>
    </recommendedName>
</protein>
<keyword evidence="1" id="KW-0812">Transmembrane</keyword>
<gene>
    <name evidence="2" type="ORF">MAXJ12_01696</name>
</gene>
<keyword evidence="3" id="KW-1185">Reference proteome</keyword>
<sequence>MTIAPDEAAAAYWGGIFLLATLLSFVVLIPLAAKRLQDFGRPGALAFLCILFDILMYLPLCLIPGTPGPNQYGAATNQPK</sequence>
<dbReference type="AlphaFoldDB" id="H0HJN4"/>
<reference evidence="2 3" key="1">
    <citation type="journal article" date="2012" name="J. Bacteriol.">
        <title>Draft Genome Sequence of Mesorhizobium alhagi CCNWXJ12-2T, a Novel Salt-Resistant Species Isolated from the Desert of Northwestern China.</title>
        <authorList>
            <person name="Zhou M."/>
            <person name="Chen W."/>
            <person name="Chen H."/>
            <person name="Wei G."/>
        </authorList>
    </citation>
    <scope>NUCLEOTIDE SEQUENCE [LARGE SCALE GENOMIC DNA]</scope>
    <source>
        <strain evidence="2 3">CCNWXJ12-2</strain>
    </source>
</reference>
<dbReference type="Pfam" id="PF05656">
    <property type="entry name" value="DUF805"/>
    <property type="match status" value="1"/>
</dbReference>
<name>H0HJN4_9HYPH</name>
<keyword evidence="1" id="KW-0472">Membrane</keyword>
<evidence type="ECO:0000313" key="2">
    <source>
        <dbReference type="EMBL" id="EHK59094.1"/>
    </source>
</evidence>